<dbReference type="Pfam" id="PF08447">
    <property type="entry name" value="PAS_3"/>
    <property type="match status" value="2"/>
</dbReference>
<evidence type="ECO:0000256" key="3">
    <source>
        <dbReference type="ARBA" id="ARBA00022553"/>
    </source>
</evidence>
<feature type="domain" description="PAC" evidence="11">
    <location>
        <begin position="283"/>
        <end position="334"/>
    </location>
</feature>
<dbReference type="Gene3D" id="3.30.450.20">
    <property type="entry name" value="PAS domain"/>
    <property type="match status" value="3"/>
</dbReference>
<proteinExistence type="predicted"/>
<keyword evidence="12" id="KW-0547">Nucleotide-binding</keyword>
<dbReference type="InterPro" id="IPR011006">
    <property type="entry name" value="CheY-like_superfamily"/>
</dbReference>
<dbReference type="Pfam" id="PF00512">
    <property type="entry name" value="HisKA"/>
    <property type="match status" value="1"/>
</dbReference>
<dbReference type="EMBL" id="JAQNDL010000001">
    <property type="protein sequence ID" value="MDC0716237.1"/>
    <property type="molecule type" value="Genomic_DNA"/>
</dbReference>
<dbReference type="InterPro" id="IPR003594">
    <property type="entry name" value="HATPase_dom"/>
</dbReference>
<dbReference type="InterPro" id="IPR036890">
    <property type="entry name" value="HATPase_C_sf"/>
</dbReference>
<dbReference type="Gene3D" id="3.30.450.40">
    <property type="match status" value="1"/>
</dbReference>
<keyword evidence="5" id="KW-0418">Kinase</keyword>
<dbReference type="SUPFAM" id="SSF55785">
    <property type="entry name" value="PYP-like sensor domain (PAS domain)"/>
    <property type="match status" value="3"/>
</dbReference>
<dbReference type="SMART" id="SM00388">
    <property type="entry name" value="HisKA"/>
    <property type="match status" value="1"/>
</dbReference>
<dbReference type="SUPFAM" id="SSF55781">
    <property type="entry name" value="GAF domain-like"/>
    <property type="match status" value="1"/>
</dbReference>
<dbReference type="Pfam" id="PF13185">
    <property type="entry name" value="GAF_2"/>
    <property type="match status" value="1"/>
</dbReference>
<dbReference type="InterPro" id="IPR036097">
    <property type="entry name" value="HisK_dim/P_sf"/>
</dbReference>
<evidence type="ECO:0000313" key="13">
    <source>
        <dbReference type="Proteomes" id="UP001221686"/>
    </source>
</evidence>
<dbReference type="PROSITE" id="PS50110">
    <property type="entry name" value="RESPONSE_REGULATORY"/>
    <property type="match status" value="1"/>
</dbReference>
<evidence type="ECO:0000259" key="10">
    <source>
        <dbReference type="PROSITE" id="PS50112"/>
    </source>
</evidence>
<evidence type="ECO:0000256" key="4">
    <source>
        <dbReference type="ARBA" id="ARBA00022679"/>
    </source>
</evidence>
<evidence type="ECO:0000259" key="9">
    <source>
        <dbReference type="PROSITE" id="PS50110"/>
    </source>
</evidence>
<dbReference type="Proteomes" id="UP001221686">
    <property type="component" value="Unassembled WGS sequence"/>
</dbReference>
<dbReference type="Gene3D" id="1.10.287.130">
    <property type="match status" value="1"/>
</dbReference>
<dbReference type="InterPro" id="IPR001789">
    <property type="entry name" value="Sig_transdc_resp-reg_receiver"/>
</dbReference>
<evidence type="ECO:0000256" key="6">
    <source>
        <dbReference type="PROSITE-ProRule" id="PRU00169"/>
    </source>
</evidence>
<organism evidence="12 13">
    <name type="scientific">Nannocystis bainbridge</name>
    <dbReference type="NCBI Taxonomy" id="2995303"/>
    <lineage>
        <taxon>Bacteria</taxon>
        <taxon>Pseudomonadati</taxon>
        <taxon>Myxococcota</taxon>
        <taxon>Polyangia</taxon>
        <taxon>Nannocystales</taxon>
        <taxon>Nannocystaceae</taxon>
        <taxon>Nannocystis</taxon>
    </lineage>
</organism>
<dbReference type="SUPFAM" id="SSF52172">
    <property type="entry name" value="CheY-like"/>
    <property type="match status" value="1"/>
</dbReference>
<accession>A0ABT5DUY3</accession>
<keyword evidence="13" id="KW-1185">Reference proteome</keyword>
<dbReference type="CDD" id="cd17580">
    <property type="entry name" value="REC_2_DhkD-like"/>
    <property type="match status" value="1"/>
</dbReference>
<evidence type="ECO:0000256" key="7">
    <source>
        <dbReference type="SAM" id="MobiDB-lite"/>
    </source>
</evidence>
<feature type="compositionally biased region" description="Basic and acidic residues" evidence="7">
    <location>
        <begin position="14"/>
        <end position="24"/>
    </location>
</feature>
<gene>
    <name evidence="12" type="ORF">POL25_05000</name>
</gene>
<keyword evidence="4" id="KW-0808">Transferase</keyword>
<dbReference type="RefSeq" id="WP_272084684.1">
    <property type="nucleotide sequence ID" value="NZ_JAQNDL010000001.1"/>
</dbReference>
<name>A0ABT5DUY3_9BACT</name>
<comment type="caution">
    <text evidence="12">The sequence shown here is derived from an EMBL/GenBank/DDBJ whole genome shotgun (WGS) entry which is preliminary data.</text>
</comment>
<keyword evidence="12" id="KW-0067">ATP-binding</keyword>
<dbReference type="InterPro" id="IPR005467">
    <property type="entry name" value="His_kinase_dom"/>
</dbReference>
<dbReference type="SMART" id="SM00086">
    <property type="entry name" value="PAC"/>
    <property type="match status" value="2"/>
</dbReference>
<feature type="region of interest" description="Disordered" evidence="7">
    <location>
        <begin position="1"/>
        <end position="24"/>
    </location>
</feature>
<keyword evidence="3 6" id="KW-0597">Phosphoprotein</keyword>
<dbReference type="NCBIfam" id="TIGR00229">
    <property type="entry name" value="sensory_box"/>
    <property type="match status" value="3"/>
</dbReference>
<evidence type="ECO:0000259" key="11">
    <source>
        <dbReference type="PROSITE" id="PS50113"/>
    </source>
</evidence>
<dbReference type="InterPro" id="IPR000014">
    <property type="entry name" value="PAS"/>
</dbReference>
<dbReference type="InterPro" id="IPR003661">
    <property type="entry name" value="HisK_dim/P_dom"/>
</dbReference>
<dbReference type="InterPro" id="IPR003018">
    <property type="entry name" value="GAF"/>
</dbReference>
<dbReference type="CDD" id="cd00075">
    <property type="entry name" value="HATPase"/>
    <property type="match status" value="1"/>
</dbReference>
<evidence type="ECO:0000259" key="8">
    <source>
        <dbReference type="PROSITE" id="PS50109"/>
    </source>
</evidence>
<dbReference type="PROSITE" id="PS50109">
    <property type="entry name" value="HIS_KIN"/>
    <property type="match status" value="1"/>
</dbReference>
<dbReference type="SUPFAM" id="SSF47384">
    <property type="entry name" value="Homodimeric domain of signal transducing histidine kinase"/>
    <property type="match status" value="1"/>
</dbReference>
<dbReference type="SMART" id="SM00091">
    <property type="entry name" value="PAS"/>
    <property type="match status" value="3"/>
</dbReference>
<dbReference type="InterPro" id="IPR000700">
    <property type="entry name" value="PAS-assoc_C"/>
</dbReference>
<dbReference type="Pfam" id="PF02518">
    <property type="entry name" value="HATPase_c"/>
    <property type="match status" value="1"/>
</dbReference>
<evidence type="ECO:0000313" key="12">
    <source>
        <dbReference type="EMBL" id="MDC0716237.1"/>
    </source>
</evidence>
<dbReference type="CDD" id="cd00082">
    <property type="entry name" value="HisKA"/>
    <property type="match status" value="1"/>
</dbReference>
<sequence length="965" mass="105757">MRSDELTGPATADASERVGDEGRPHVRHVDELGELELLLDLSVRLAGSLELAAVLDHTLAAAAAIGHTTMGAITLRADDGAFEPGASLGVTDELLARLGGAAQLCLQRRAAVVVADTDLDPLAHEAHEAAQDRFRALHAVPLLARGGRLLGVLTLYFHQPRRLSERVARLLGRCVDQSAPAIERALQHRRTLQELADTRVAEAAVRDESERLSLALQAAGVSSWEWNIETGAVTWSETIRELLGLGPDEPAPDETGWFDRIHPDDLVTALHTTREAVRTHSPTHSEFRVRHADGTYRWIAARGDVLRAGEAPLRYVGANYDITTRRCAEIALRESEERQRTLADNLPSGFIYQVIEGVDGSRRFAYVSRGVEAICGMTPAEIVANPAGLYGVIVDEDREQMLAIEGTAFRARTHFDWQFRIHGRDQIRYIRCHSAPRPLRGGGTAWDGIAIDVTEHARALDALKDSEERYRTLFSSLDEGFCIVDVVFDGDRGVDYRFLEVNPAFEKHTGLHDAVGKTILELAPGHDRHWAEAYGEVARTGQPARFVNLASALGPRWYDVYAFKLGEHVAILFTDITARIQAERERERLVEQLRDADRKKDDFIALLAHELRNPLAPIRTGLQVMHLAGDNLDVAARARAMMDRQLSHMVRLIDDLMDVSRISRNKLDLRRERILLADVVGSAVETARPQIEAAGHELQVSLPAGPVFLDADLTRLAQVFSNLLTNSAKYTGPGGHIQLTAERSGDEVVVTVRDDGIGIPAGSLSSIFDMFSQVDRSVERSAGGLGVGLALVKGLVEMHGGSVTAASAGEGRGSTFTVRLPALVDRARTDSSDDPHDLPPGPGRRVLVVDDNRDGADAMAMMLEMLGHEVHTAHDGYEAIEAADKFRPQVILMDVGMPRLNGLDATRRIRETPWGRAMTIIALTGWGQDADRERSRAAGCDNHLVKPVNLQDLEQVLDAPLGHSH</sequence>
<dbReference type="PROSITE" id="PS50113">
    <property type="entry name" value="PAC"/>
    <property type="match status" value="1"/>
</dbReference>
<dbReference type="PRINTS" id="PR00344">
    <property type="entry name" value="BCTRLSENSOR"/>
</dbReference>
<dbReference type="InterPro" id="IPR004358">
    <property type="entry name" value="Sig_transdc_His_kin-like_C"/>
</dbReference>
<dbReference type="Gene3D" id="3.40.50.2300">
    <property type="match status" value="1"/>
</dbReference>
<dbReference type="CDD" id="cd00130">
    <property type="entry name" value="PAS"/>
    <property type="match status" value="1"/>
</dbReference>
<reference evidence="12 13" key="1">
    <citation type="submission" date="2022-11" db="EMBL/GenBank/DDBJ databases">
        <title>Minimal conservation of predation-associated metabolite biosynthetic gene clusters underscores biosynthetic potential of Myxococcota including descriptions for ten novel species: Archangium lansinium sp. nov., Myxococcus landrumus sp. nov., Nannocystis bai.</title>
        <authorList>
            <person name="Ahearne A."/>
            <person name="Stevens C."/>
            <person name="Dowd S."/>
        </authorList>
    </citation>
    <scope>NUCLEOTIDE SEQUENCE [LARGE SCALE GENOMIC DNA]</scope>
    <source>
        <strain evidence="12 13">BB15-2</strain>
    </source>
</reference>
<dbReference type="InterPro" id="IPR035965">
    <property type="entry name" value="PAS-like_dom_sf"/>
</dbReference>
<dbReference type="GO" id="GO:0005524">
    <property type="term" value="F:ATP binding"/>
    <property type="evidence" value="ECO:0007669"/>
    <property type="project" value="UniProtKB-KW"/>
</dbReference>
<dbReference type="PROSITE" id="PS50112">
    <property type="entry name" value="PAS"/>
    <property type="match status" value="2"/>
</dbReference>
<evidence type="ECO:0000256" key="2">
    <source>
        <dbReference type="ARBA" id="ARBA00012438"/>
    </source>
</evidence>
<feature type="domain" description="Histidine kinase" evidence="8">
    <location>
        <begin position="606"/>
        <end position="824"/>
    </location>
</feature>
<dbReference type="SMART" id="SM00448">
    <property type="entry name" value="REC"/>
    <property type="match status" value="1"/>
</dbReference>
<dbReference type="EC" id="2.7.13.3" evidence="2"/>
<dbReference type="PANTHER" id="PTHR43547">
    <property type="entry name" value="TWO-COMPONENT HISTIDINE KINASE"/>
    <property type="match status" value="1"/>
</dbReference>
<feature type="domain" description="PAS" evidence="10">
    <location>
        <begin position="335"/>
        <end position="412"/>
    </location>
</feature>
<dbReference type="Pfam" id="PF13188">
    <property type="entry name" value="PAS_8"/>
    <property type="match status" value="1"/>
</dbReference>
<dbReference type="PANTHER" id="PTHR43547:SF2">
    <property type="entry name" value="HYBRID SIGNAL TRANSDUCTION HISTIDINE KINASE C"/>
    <property type="match status" value="1"/>
</dbReference>
<feature type="domain" description="PAS" evidence="10">
    <location>
        <begin position="208"/>
        <end position="280"/>
    </location>
</feature>
<dbReference type="Gene3D" id="3.30.565.10">
    <property type="entry name" value="Histidine kinase-like ATPase, C-terminal domain"/>
    <property type="match status" value="1"/>
</dbReference>
<comment type="catalytic activity">
    <reaction evidence="1">
        <text>ATP + protein L-histidine = ADP + protein N-phospho-L-histidine.</text>
        <dbReference type="EC" id="2.7.13.3"/>
    </reaction>
</comment>
<feature type="modified residue" description="4-aspartylphosphate" evidence="6">
    <location>
        <position position="894"/>
    </location>
</feature>
<evidence type="ECO:0000256" key="1">
    <source>
        <dbReference type="ARBA" id="ARBA00000085"/>
    </source>
</evidence>
<dbReference type="InterPro" id="IPR029016">
    <property type="entry name" value="GAF-like_dom_sf"/>
</dbReference>
<dbReference type="SUPFAM" id="SSF55874">
    <property type="entry name" value="ATPase domain of HSP90 chaperone/DNA topoisomerase II/histidine kinase"/>
    <property type="match status" value="1"/>
</dbReference>
<dbReference type="InterPro" id="IPR001610">
    <property type="entry name" value="PAC"/>
</dbReference>
<dbReference type="Pfam" id="PF00072">
    <property type="entry name" value="Response_reg"/>
    <property type="match status" value="1"/>
</dbReference>
<dbReference type="SMART" id="SM00387">
    <property type="entry name" value="HATPase_c"/>
    <property type="match status" value="1"/>
</dbReference>
<evidence type="ECO:0000256" key="5">
    <source>
        <dbReference type="ARBA" id="ARBA00022777"/>
    </source>
</evidence>
<protein>
    <recommendedName>
        <fullName evidence="2">histidine kinase</fullName>
        <ecNumber evidence="2">2.7.13.3</ecNumber>
    </recommendedName>
</protein>
<feature type="domain" description="Response regulatory" evidence="9">
    <location>
        <begin position="845"/>
        <end position="961"/>
    </location>
</feature>
<dbReference type="InterPro" id="IPR013655">
    <property type="entry name" value="PAS_fold_3"/>
</dbReference>